<comment type="caution">
    <text evidence="2">The sequence shown here is derived from an EMBL/GenBank/DDBJ whole genome shotgun (WGS) entry which is preliminary data.</text>
</comment>
<dbReference type="AlphaFoldDB" id="A0AA36M645"/>
<feature type="compositionally biased region" description="Basic and acidic residues" evidence="1">
    <location>
        <begin position="189"/>
        <end position="198"/>
    </location>
</feature>
<dbReference type="Proteomes" id="UP001176961">
    <property type="component" value="Unassembled WGS sequence"/>
</dbReference>
<evidence type="ECO:0000256" key="1">
    <source>
        <dbReference type="SAM" id="MobiDB-lite"/>
    </source>
</evidence>
<reference evidence="2" key="1">
    <citation type="submission" date="2023-07" db="EMBL/GenBank/DDBJ databases">
        <authorList>
            <consortium name="CYATHOMIX"/>
        </authorList>
    </citation>
    <scope>NUCLEOTIDE SEQUENCE</scope>
    <source>
        <strain evidence="2">N/A</strain>
    </source>
</reference>
<accession>A0AA36M645</accession>
<protein>
    <submittedName>
        <fullName evidence="2">Uncharacterized protein</fullName>
    </submittedName>
</protein>
<feature type="region of interest" description="Disordered" evidence="1">
    <location>
        <begin position="174"/>
        <end position="198"/>
    </location>
</feature>
<organism evidence="2 3">
    <name type="scientific">Cylicocyclus nassatus</name>
    <name type="common">Nematode worm</name>
    <dbReference type="NCBI Taxonomy" id="53992"/>
    <lineage>
        <taxon>Eukaryota</taxon>
        <taxon>Metazoa</taxon>
        <taxon>Ecdysozoa</taxon>
        <taxon>Nematoda</taxon>
        <taxon>Chromadorea</taxon>
        <taxon>Rhabditida</taxon>
        <taxon>Rhabditina</taxon>
        <taxon>Rhabditomorpha</taxon>
        <taxon>Strongyloidea</taxon>
        <taxon>Strongylidae</taxon>
        <taxon>Cylicocyclus</taxon>
    </lineage>
</organism>
<dbReference type="EMBL" id="CATQJL010000223">
    <property type="protein sequence ID" value="CAJ0600484.1"/>
    <property type="molecule type" value="Genomic_DNA"/>
</dbReference>
<evidence type="ECO:0000313" key="3">
    <source>
        <dbReference type="Proteomes" id="UP001176961"/>
    </source>
</evidence>
<sequence>MERIRPDYLDELLFAKFAELDHNVAILREEMDRIAQLLERRKRAADEARINFHPADDLRYAGSSPCFSQETMPQSLDVNSYTIPSIENHLYGSKLAVECNQVLNRNGRKKHTSELAFHPYGRLTELITPAGERTEQTPTTRTFDNVMDILNSSAMFILSKKSYPLLTTAVKPEHYDEELPSDPDDNVVDDAHDQIQAK</sequence>
<name>A0AA36M645_CYLNA</name>
<gene>
    <name evidence="2" type="ORF">CYNAS_LOCUS12467</name>
</gene>
<proteinExistence type="predicted"/>
<keyword evidence="3" id="KW-1185">Reference proteome</keyword>
<evidence type="ECO:0000313" key="2">
    <source>
        <dbReference type="EMBL" id="CAJ0600484.1"/>
    </source>
</evidence>
<feature type="compositionally biased region" description="Acidic residues" evidence="1">
    <location>
        <begin position="175"/>
        <end position="188"/>
    </location>
</feature>